<accession>A0AA35M0W8</accession>
<feature type="domain" description="Heterokaryon incompatibility" evidence="1">
    <location>
        <begin position="34"/>
        <end position="176"/>
    </location>
</feature>
<keyword evidence="3" id="KW-1185">Reference proteome</keyword>
<sequence>VLEHNVEDGSSEPTWIPRVINIGDADQEGQDIDFDALSYVWGDYSETFPLILNGREIQIHRSLHVALPYLSRRPSGRPIWVDAVCINQQDNVEKMVQIRRMNAIYRRGIQVWVWLGPGIDHTAEAITLLPLIAHTGARGSPTGMPPGLPPVFSPIWTSVFNIISNSWFGRVWIVQESALAQDLRFLMGTHEIDAETLNTVYFDPHDRVYGTLGLLPDDQRGSFRHFSDTASLAELYASFGQRILTQPDPVAPMLFALLQRGTIPGKMSNLPSWCPDFHQSSESLAWYEDGITLGLDTRRNFHASRGNITALPGEGAHELVSRGSLVDDIAQIYERIPIALDFLRREINTTEVLEAYLHLREFERSIARNSLSPRAFEVTESLEPLAGVEEDNRTEVDRLWKTLFGGFLTFQGREVTFEYYYALRRGLDELAASVERSGLRDKEVFRALTTNGLFQKAFFCAMYSILHRKVFVTTGGWLGLGGVPMHTGDKFILLNGAQMPHVLRTSLGGKYSLVCEAYLSGAMYGELDDLNLPEVDIYLCDVN</sequence>
<dbReference type="PANTHER" id="PTHR24148:SF64">
    <property type="entry name" value="HETEROKARYON INCOMPATIBILITY DOMAIN-CONTAINING PROTEIN"/>
    <property type="match status" value="1"/>
</dbReference>
<feature type="non-terminal residue" evidence="2">
    <location>
        <position position="1"/>
    </location>
</feature>
<dbReference type="InterPro" id="IPR010730">
    <property type="entry name" value="HET"/>
</dbReference>
<protein>
    <recommendedName>
        <fullName evidence="1">Heterokaryon incompatibility domain-containing protein</fullName>
    </recommendedName>
</protein>
<proteinExistence type="predicted"/>
<dbReference type="Pfam" id="PF26639">
    <property type="entry name" value="Het-6_barrel"/>
    <property type="match status" value="1"/>
</dbReference>
<dbReference type="AlphaFoldDB" id="A0AA35M0W8"/>
<name>A0AA35M0W8_9HYPO</name>
<dbReference type="PANTHER" id="PTHR24148">
    <property type="entry name" value="ANKYRIN REPEAT DOMAIN-CONTAINING PROTEIN 39 HOMOLOG-RELATED"/>
    <property type="match status" value="1"/>
</dbReference>
<dbReference type="Pfam" id="PF06985">
    <property type="entry name" value="HET"/>
    <property type="match status" value="1"/>
</dbReference>
<organism evidence="2 3">
    <name type="scientific">Clonostachys chloroleuca</name>
    <dbReference type="NCBI Taxonomy" id="1926264"/>
    <lineage>
        <taxon>Eukaryota</taxon>
        <taxon>Fungi</taxon>
        <taxon>Dikarya</taxon>
        <taxon>Ascomycota</taxon>
        <taxon>Pezizomycotina</taxon>
        <taxon>Sordariomycetes</taxon>
        <taxon>Hypocreomycetidae</taxon>
        <taxon>Hypocreales</taxon>
        <taxon>Bionectriaceae</taxon>
        <taxon>Clonostachys</taxon>
    </lineage>
</organism>
<evidence type="ECO:0000313" key="2">
    <source>
        <dbReference type="EMBL" id="CAI6088100.1"/>
    </source>
</evidence>
<gene>
    <name evidence="2" type="ORF">CCHLO57077_00015636</name>
</gene>
<dbReference type="Proteomes" id="UP001160390">
    <property type="component" value="Unassembled WGS sequence"/>
</dbReference>
<dbReference type="EMBL" id="CABFNP030000813">
    <property type="protein sequence ID" value="CAI6088100.1"/>
    <property type="molecule type" value="Genomic_DNA"/>
</dbReference>
<evidence type="ECO:0000259" key="1">
    <source>
        <dbReference type="Pfam" id="PF06985"/>
    </source>
</evidence>
<comment type="caution">
    <text evidence="2">The sequence shown here is derived from an EMBL/GenBank/DDBJ whole genome shotgun (WGS) entry which is preliminary data.</text>
</comment>
<dbReference type="InterPro" id="IPR052895">
    <property type="entry name" value="HetReg/Transcr_Mod"/>
</dbReference>
<reference evidence="2" key="1">
    <citation type="submission" date="2023-01" db="EMBL/GenBank/DDBJ databases">
        <authorList>
            <person name="Piombo E."/>
        </authorList>
    </citation>
    <scope>NUCLEOTIDE SEQUENCE</scope>
</reference>
<evidence type="ECO:0000313" key="3">
    <source>
        <dbReference type="Proteomes" id="UP001160390"/>
    </source>
</evidence>